<comment type="caution">
    <text evidence="1">The sequence shown here is derived from an EMBL/GenBank/DDBJ whole genome shotgun (WGS) entry which is preliminary data.</text>
</comment>
<organism evidence="1 2">
    <name type="scientific">Salix suchowensis</name>
    <dbReference type="NCBI Taxonomy" id="1278906"/>
    <lineage>
        <taxon>Eukaryota</taxon>
        <taxon>Viridiplantae</taxon>
        <taxon>Streptophyta</taxon>
        <taxon>Embryophyta</taxon>
        <taxon>Tracheophyta</taxon>
        <taxon>Spermatophyta</taxon>
        <taxon>Magnoliopsida</taxon>
        <taxon>eudicotyledons</taxon>
        <taxon>Gunneridae</taxon>
        <taxon>Pentapetalae</taxon>
        <taxon>rosids</taxon>
        <taxon>fabids</taxon>
        <taxon>Malpighiales</taxon>
        <taxon>Salicaceae</taxon>
        <taxon>Saliceae</taxon>
        <taxon>Salix</taxon>
    </lineage>
</organism>
<keyword evidence="2" id="KW-1185">Reference proteome</keyword>
<reference evidence="1" key="1">
    <citation type="submission" date="2022-10" db="EMBL/GenBank/DDBJ databases">
        <authorList>
            <person name="Hyden B.L."/>
            <person name="Feng K."/>
            <person name="Yates T."/>
            <person name="Jawdy S."/>
            <person name="Smart L.B."/>
            <person name="Muchero W."/>
        </authorList>
    </citation>
    <scope>NUCLEOTIDE SEQUENCE</scope>
    <source>
        <tissue evidence="1">Shoot tip</tissue>
    </source>
</reference>
<dbReference type="Proteomes" id="UP001141253">
    <property type="component" value="Chromosome 4"/>
</dbReference>
<protein>
    <submittedName>
        <fullName evidence="1">Uncharacterized protein</fullName>
    </submittedName>
</protein>
<evidence type="ECO:0000313" key="2">
    <source>
        <dbReference type="Proteomes" id="UP001141253"/>
    </source>
</evidence>
<dbReference type="EMBL" id="JAPFFI010000004">
    <property type="protein sequence ID" value="KAJ6396434.1"/>
    <property type="molecule type" value="Genomic_DNA"/>
</dbReference>
<accession>A0ABQ9CBS6</accession>
<gene>
    <name evidence="1" type="ORF">OIU77_021465</name>
</gene>
<proteinExistence type="predicted"/>
<reference evidence="1" key="2">
    <citation type="journal article" date="2023" name="Int. J. Mol. Sci.">
        <title>De Novo Assembly and Annotation of 11 Diverse Shrub Willow (Salix) Genomes Reveals Novel Gene Organization in Sex-Linked Regions.</title>
        <authorList>
            <person name="Hyden B."/>
            <person name="Feng K."/>
            <person name="Yates T.B."/>
            <person name="Jawdy S."/>
            <person name="Cereghino C."/>
            <person name="Smart L.B."/>
            <person name="Muchero W."/>
        </authorList>
    </citation>
    <scope>NUCLEOTIDE SEQUENCE</scope>
    <source>
        <tissue evidence="1">Shoot tip</tissue>
    </source>
</reference>
<name>A0ABQ9CBS6_9ROSI</name>
<sequence length="165" mass="19024">MEPAVETYAFLGMLINETIDNKVRKMIREEARNEIKLYWVFEDRNNDVDQFMNGVQFQTFEKFVQYLLQAVQCLVRCMARQKTSDRFLGICITFYLDAINKGIFRNTLNDPWDKSNSNLITPFESGDPGSLGKRKFKILNTVVDGRDLVAVENTRSSSPMGSDDD</sequence>
<evidence type="ECO:0000313" key="1">
    <source>
        <dbReference type="EMBL" id="KAJ6396434.1"/>
    </source>
</evidence>